<dbReference type="RefSeq" id="WP_111946655.1">
    <property type="nucleotide sequence ID" value="NZ_CATNYA010000013.1"/>
</dbReference>
<evidence type="ECO:0000313" key="7">
    <source>
        <dbReference type="EMBL" id="SQC85512.1"/>
    </source>
</evidence>
<dbReference type="Gene3D" id="2.60.40.10">
    <property type="entry name" value="Immunoglobulins"/>
    <property type="match status" value="8"/>
</dbReference>
<dbReference type="Gene3D" id="1.10.150.480">
    <property type="match status" value="1"/>
</dbReference>
<keyword evidence="4" id="KW-0812">Transmembrane</keyword>
<dbReference type="Pfam" id="PF17802">
    <property type="entry name" value="SpaA"/>
    <property type="match status" value="8"/>
</dbReference>
<evidence type="ECO:0000256" key="3">
    <source>
        <dbReference type="ARBA" id="ARBA00022729"/>
    </source>
</evidence>
<organism evidence="7 8">
    <name type="scientific">Clostridium perfringens</name>
    <dbReference type="NCBI Taxonomy" id="1502"/>
    <lineage>
        <taxon>Bacteria</taxon>
        <taxon>Bacillati</taxon>
        <taxon>Bacillota</taxon>
        <taxon>Clostridia</taxon>
        <taxon>Eubacteriales</taxon>
        <taxon>Clostridiaceae</taxon>
        <taxon>Clostridium</taxon>
    </lineage>
</organism>
<feature type="transmembrane region" description="Helical" evidence="4">
    <location>
        <begin position="1038"/>
        <end position="1057"/>
    </location>
</feature>
<keyword evidence="4" id="KW-1133">Transmembrane helix</keyword>
<dbReference type="Proteomes" id="UP000250234">
    <property type="component" value="Unassembled WGS sequence"/>
</dbReference>
<accession>A0A2X3HZ98</accession>
<dbReference type="InterPro" id="IPR041033">
    <property type="entry name" value="SpaA_PFL_dom_1"/>
</dbReference>
<evidence type="ECO:0000256" key="2">
    <source>
        <dbReference type="ARBA" id="ARBA00022525"/>
    </source>
</evidence>
<feature type="domain" description="SpaA-like prealbumin fold" evidence="6">
    <location>
        <begin position="567"/>
        <end position="655"/>
    </location>
</feature>
<dbReference type="AlphaFoldDB" id="A0A2X3HZ98"/>
<name>A0A2X3HZ98_CLOPF</name>
<feature type="domain" description="SpaA-like prealbumin fold" evidence="6">
    <location>
        <begin position="659"/>
        <end position="747"/>
    </location>
</feature>
<dbReference type="PANTHER" id="PTHR36108:SF13">
    <property type="entry name" value="COLOSSIN-B-RELATED"/>
    <property type="match status" value="1"/>
</dbReference>
<keyword evidence="3" id="KW-0732">Signal</keyword>
<reference evidence="7 8" key="1">
    <citation type="submission" date="2018-06" db="EMBL/GenBank/DDBJ databases">
        <authorList>
            <consortium name="Pathogen Informatics"/>
            <person name="Doyle S."/>
        </authorList>
    </citation>
    <scope>NUCLEOTIDE SEQUENCE [LARGE SCALE GENOMIC DNA]</scope>
    <source>
        <strain evidence="7 8">NCTC8081</strain>
    </source>
</reference>
<dbReference type="InterPro" id="IPR013552">
    <property type="entry name" value="Thioester_dom"/>
</dbReference>
<feature type="domain" description="SpaA-like prealbumin fold" evidence="6">
    <location>
        <begin position="751"/>
        <end position="839"/>
    </location>
</feature>
<dbReference type="PANTHER" id="PTHR36108">
    <property type="entry name" value="COLOSSIN-B-RELATED"/>
    <property type="match status" value="1"/>
</dbReference>
<feature type="domain" description="SpaA-like prealbumin fold" evidence="6">
    <location>
        <begin position="479"/>
        <end position="563"/>
    </location>
</feature>
<feature type="domain" description="Thioester" evidence="5">
    <location>
        <begin position="67"/>
        <end position="161"/>
    </location>
</feature>
<keyword evidence="4" id="KW-0472">Membrane</keyword>
<feature type="domain" description="SpaA-like prealbumin fold" evidence="6">
    <location>
        <begin position="302"/>
        <end position="384"/>
    </location>
</feature>
<gene>
    <name evidence="7" type="primary">cna_5</name>
    <name evidence="7" type="ORF">NCTC8081_03305</name>
</gene>
<feature type="domain" description="SpaA-like prealbumin fold" evidence="6">
    <location>
        <begin position="935"/>
        <end position="1024"/>
    </location>
</feature>
<evidence type="ECO:0000256" key="4">
    <source>
        <dbReference type="SAM" id="Phobius"/>
    </source>
</evidence>
<keyword evidence="7" id="KW-0176">Collagen</keyword>
<dbReference type="SUPFAM" id="SSF49478">
    <property type="entry name" value="Cna protein B-type domain"/>
    <property type="match status" value="3"/>
</dbReference>
<evidence type="ECO:0000313" key="8">
    <source>
        <dbReference type="Proteomes" id="UP000250234"/>
    </source>
</evidence>
<dbReference type="EMBL" id="UAWO01000007">
    <property type="protein sequence ID" value="SQC85512.1"/>
    <property type="molecule type" value="Genomic_DNA"/>
</dbReference>
<evidence type="ECO:0000259" key="5">
    <source>
        <dbReference type="Pfam" id="PF08341"/>
    </source>
</evidence>
<evidence type="ECO:0000256" key="1">
    <source>
        <dbReference type="ARBA" id="ARBA00007257"/>
    </source>
</evidence>
<sequence length="1062" mass="116822">MSKRKKFKLITTITLIFTFLLTNIKVFAIEITSTDAESYLNYDSPTWGKVLPIGNHRYYVPDSLKTCYCLNTGALNPTGEDYTEEIPVDAGIETIIYWGYPAKNGSEWGLTKDEYRYCTQLAIWAYQKEAGLSRGLDRTRLQDGTTSLSKLKPAIDFLVEKGLNKELPTFFEVTPSNIVAHQEGEYFVSEPIKIKSDYEFEDAKVTIKSSTNPNLMDVIKIKDMDGDERDTYNSNESFRVYIPIDAETGDIKVGVKATVDLPAILAYATPVAGKQDMAITPLKTENFDVDKVTISWTGLNGAVQVIKKGDDGSLLTGAKFVLKNTDGSKIAEATSESGKAVFNDIKPGEYVIEEIEAPTGYLIANPINVTVKPNKVSTVEMVDTQIKGKIQILKVDGETQKPLKGAEFEVKNANGEKVATITSDENGIAETGLLPFANYVIKEIKAPDKYTLNGKEYPVSITNHMETVKLTVANTKKNGSIEIVKKGDDGKLLEGAEFNLEDTNGKVITTQKSNKDGKVVFSDLKEGNYVIKEVNAPKGYNLVNQVNVEVKADEVTKLDLTDKATTGKLLIKKVDVATGKEVAGAKIKVTCTEGLDKGKSFEFVSTDKEQEFTLKAGKYEYVETQAPKGYELNKEVGKFEITKEGQVVKCEVKDKATTGKLLIKKVDVATGKEVAGAKIKITCTEGLDKGKSFEFTSTDKEQEFDLKAGKYEYVETQAPKGYELNKEVGKFEITKEGQVVKCEVKDKATTGKLLIKKVDVATGKEVAGAKIKITCTEGLDKGKSFEFVSTDKEQEFDLKAGKYEFVETQAPKGYELNKEVGKFEITKEGQVVKCEVKDKATTGKLLIKKVDVATGKEVAGAKIKITCTEGLDKGKSFEFVSTDKEQEFDLKAGKYEFVETQAPKGYELNEEVGKFEITEDGQVVKCEVKDKATTGKLVFKKIDSKTGEGLDGAEIKLVCTEGLDKGKEITFTSKKEGNELDLLAGKYEISELKAPEGYELTNEIKEFTINKQGEVVNCTLDNTKFEIVKTGGAFNMNMILPLGLLLVTGSVGVLAFTKRKRA</sequence>
<feature type="domain" description="SpaA-like prealbumin fold" evidence="6">
    <location>
        <begin position="388"/>
        <end position="476"/>
    </location>
</feature>
<protein>
    <submittedName>
        <fullName evidence="7">Collagen adhesin</fullName>
    </submittedName>
</protein>
<comment type="similarity">
    <text evidence="1">Belongs to the serine-aspartate repeat-containing protein (SDr) family.</text>
</comment>
<proteinExistence type="inferred from homology"/>
<dbReference type="Pfam" id="PF08341">
    <property type="entry name" value="TED"/>
    <property type="match status" value="1"/>
</dbReference>
<feature type="domain" description="SpaA-like prealbumin fold" evidence="6">
    <location>
        <begin position="843"/>
        <end position="931"/>
    </location>
</feature>
<dbReference type="InterPro" id="IPR013783">
    <property type="entry name" value="Ig-like_fold"/>
</dbReference>
<evidence type="ECO:0000259" key="6">
    <source>
        <dbReference type="Pfam" id="PF17802"/>
    </source>
</evidence>
<keyword evidence="2" id="KW-0964">Secreted</keyword>